<accession>A0ACA9NXE7</accession>
<keyword evidence="2" id="KW-1185">Reference proteome</keyword>
<dbReference type="Proteomes" id="UP000789860">
    <property type="component" value="Unassembled WGS sequence"/>
</dbReference>
<sequence>SEDEVHRDWEQFDRRLDFIIEFKGKWNDDIDLRTTELIFHR</sequence>
<gene>
    <name evidence="1" type="ORF">SCALOS_LOCUS9730</name>
</gene>
<feature type="non-terminal residue" evidence="1">
    <location>
        <position position="41"/>
    </location>
</feature>
<dbReference type="EMBL" id="CAJVPM010031833">
    <property type="protein sequence ID" value="CAG8680914.1"/>
    <property type="molecule type" value="Genomic_DNA"/>
</dbReference>
<comment type="caution">
    <text evidence="1">The sequence shown here is derived from an EMBL/GenBank/DDBJ whole genome shotgun (WGS) entry which is preliminary data.</text>
</comment>
<evidence type="ECO:0000313" key="1">
    <source>
        <dbReference type="EMBL" id="CAG8680914.1"/>
    </source>
</evidence>
<protein>
    <submittedName>
        <fullName evidence="1">2126_t:CDS:1</fullName>
    </submittedName>
</protein>
<feature type="non-terminal residue" evidence="1">
    <location>
        <position position="1"/>
    </location>
</feature>
<organism evidence="1 2">
    <name type="scientific">Scutellospora calospora</name>
    <dbReference type="NCBI Taxonomy" id="85575"/>
    <lineage>
        <taxon>Eukaryota</taxon>
        <taxon>Fungi</taxon>
        <taxon>Fungi incertae sedis</taxon>
        <taxon>Mucoromycota</taxon>
        <taxon>Glomeromycotina</taxon>
        <taxon>Glomeromycetes</taxon>
        <taxon>Diversisporales</taxon>
        <taxon>Gigasporaceae</taxon>
        <taxon>Scutellospora</taxon>
    </lineage>
</organism>
<proteinExistence type="predicted"/>
<evidence type="ECO:0000313" key="2">
    <source>
        <dbReference type="Proteomes" id="UP000789860"/>
    </source>
</evidence>
<reference evidence="1" key="1">
    <citation type="submission" date="2021-06" db="EMBL/GenBank/DDBJ databases">
        <authorList>
            <person name="Kallberg Y."/>
            <person name="Tangrot J."/>
            <person name="Rosling A."/>
        </authorList>
    </citation>
    <scope>NUCLEOTIDE SEQUENCE</scope>
    <source>
        <strain evidence="1">AU212A</strain>
    </source>
</reference>
<name>A0ACA9NXE7_9GLOM</name>